<dbReference type="PANTHER" id="PTHR45939:SF2">
    <property type="entry name" value="CARRIER PROTEIN, PUTATIVE (AFU_ORTHOLOGUE AFUA_2G13870)-RELATED"/>
    <property type="match status" value="1"/>
</dbReference>
<evidence type="ECO:0000256" key="9">
    <source>
        <dbReference type="PROSITE-ProRule" id="PRU00282"/>
    </source>
</evidence>
<evidence type="ECO:0000256" key="2">
    <source>
        <dbReference type="ARBA" id="ARBA00006375"/>
    </source>
</evidence>
<keyword evidence="4 9" id="KW-0812">Transmembrane</keyword>
<keyword evidence="3 10" id="KW-0813">Transport</keyword>
<dbReference type="GO" id="GO:0016020">
    <property type="term" value="C:membrane"/>
    <property type="evidence" value="ECO:0007669"/>
    <property type="project" value="UniProtKB-SubCell"/>
</dbReference>
<organism evidence="13 14">
    <name type="scientific">Stachybotrys chartarum (strain CBS 109288 / IBT 7711)</name>
    <name type="common">Toxic black mold</name>
    <name type="synonym">Stilbospora chartarum</name>
    <dbReference type="NCBI Taxonomy" id="1280523"/>
    <lineage>
        <taxon>Eukaryota</taxon>
        <taxon>Fungi</taxon>
        <taxon>Dikarya</taxon>
        <taxon>Ascomycota</taxon>
        <taxon>Pezizomycotina</taxon>
        <taxon>Sordariomycetes</taxon>
        <taxon>Hypocreomycetidae</taxon>
        <taxon>Hypocreales</taxon>
        <taxon>Stachybotryaceae</taxon>
        <taxon>Stachybotrys</taxon>
    </lineage>
</organism>
<dbReference type="PANTHER" id="PTHR45939">
    <property type="entry name" value="PEROXISOMAL MEMBRANE PROTEIN PMP34-RELATED"/>
    <property type="match status" value="1"/>
</dbReference>
<dbReference type="GO" id="GO:0015217">
    <property type="term" value="F:ADP transmembrane transporter activity"/>
    <property type="evidence" value="ECO:0007669"/>
    <property type="project" value="TreeGrafter"/>
</dbReference>
<dbReference type="SUPFAM" id="SSF103506">
    <property type="entry name" value="Mitochondrial carrier"/>
    <property type="match status" value="1"/>
</dbReference>
<evidence type="ECO:0000256" key="6">
    <source>
        <dbReference type="ARBA" id="ARBA00022792"/>
    </source>
</evidence>
<feature type="region of interest" description="Disordered" evidence="11">
    <location>
        <begin position="1"/>
        <end position="21"/>
    </location>
</feature>
<dbReference type="InterPro" id="IPR052217">
    <property type="entry name" value="Mito/Peroxisomal_Carrier"/>
</dbReference>
<dbReference type="InterPro" id="IPR018108">
    <property type="entry name" value="MCP_transmembrane"/>
</dbReference>
<evidence type="ECO:0000256" key="11">
    <source>
        <dbReference type="SAM" id="MobiDB-lite"/>
    </source>
</evidence>
<gene>
    <name evidence="13" type="ORF">S7711_06354</name>
</gene>
<dbReference type="OrthoDB" id="18574at2759"/>
<protein>
    <recommendedName>
        <fullName evidence="15">Peroxisomal adenine nucleotide transporter 1</fullName>
    </recommendedName>
</protein>
<keyword evidence="7 12" id="KW-1133">Transmembrane helix</keyword>
<keyword evidence="5" id="KW-0677">Repeat</keyword>
<feature type="repeat" description="Solcar" evidence="9">
    <location>
        <begin position="57"/>
        <end position="148"/>
    </location>
</feature>
<proteinExistence type="inferred from homology"/>
<dbReference type="InterPro" id="IPR023395">
    <property type="entry name" value="MCP_dom_sf"/>
</dbReference>
<keyword evidence="8 9" id="KW-0472">Membrane</keyword>
<evidence type="ECO:0000256" key="1">
    <source>
        <dbReference type="ARBA" id="ARBA00004141"/>
    </source>
</evidence>
<dbReference type="AlphaFoldDB" id="A0A084AG81"/>
<evidence type="ECO:0000256" key="7">
    <source>
        <dbReference type="ARBA" id="ARBA00022989"/>
    </source>
</evidence>
<dbReference type="EMBL" id="KL648743">
    <property type="protein sequence ID" value="KEY64310.1"/>
    <property type="molecule type" value="Genomic_DNA"/>
</dbReference>
<evidence type="ECO:0000313" key="13">
    <source>
        <dbReference type="EMBL" id="KEY64310.1"/>
    </source>
</evidence>
<feature type="transmembrane region" description="Helical" evidence="12">
    <location>
        <begin position="207"/>
        <end position="230"/>
    </location>
</feature>
<evidence type="ECO:0000256" key="5">
    <source>
        <dbReference type="ARBA" id="ARBA00022737"/>
    </source>
</evidence>
<evidence type="ECO:0008006" key="15">
    <source>
        <dbReference type="Google" id="ProtNLM"/>
    </source>
</evidence>
<dbReference type="PROSITE" id="PS50920">
    <property type="entry name" value="SOLCAR"/>
    <property type="match status" value="3"/>
</dbReference>
<evidence type="ECO:0000313" key="14">
    <source>
        <dbReference type="Proteomes" id="UP000028045"/>
    </source>
</evidence>
<keyword evidence="6" id="KW-0999">Mitochondrion inner membrane</keyword>
<dbReference type="Proteomes" id="UP000028045">
    <property type="component" value="Unassembled WGS sequence"/>
</dbReference>
<evidence type="ECO:0000256" key="8">
    <source>
        <dbReference type="ARBA" id="ARBA00023136"/>
    </source>
</evidence>
<dbReference type="Gene3D" id="1.50.40.10">
    <property type="entry name" value="Mitochondrial carrier domain"/>
    <property type="match status" value="2"/>
</dbReference>
<feature type="repeat" description="Solcar" evidence="9">
    <location>
        <begin position="248"/>
        <end position="360"/>
    </location>
</feature>
<comment type="subcellular location">
    <subcellularLocation>
        <location evidence="1">Membrane</location>
        <topology evidence="1">Multi-pass membrane protein</topology>
    </subcellularLocation>
</comment>
<reference evidence="13 14" key="1">
    <citation type="journal article" date="2014" name="BMC Genomics">
        <title>Comparative genome sequencing reveals chemotype-specific gene clusters in the toxigenic black mold Stachybotrys.</title>
        <authorList>
            <person name="Semeiks J."/>
            <person name="Borek D."/>
            <person name="Otwinowski Z."/>
            <person name="Grishin N.V."/>
        </authorList>
    </citation>
    <scope>NUCLEOTIDE SEQUENCE [LARGE SCALE GENOMIC DNA]</scope>
    <source>
        <strain evidence="14">CBS 109288 / IBT 7711</strain>
    </source>
</reference>
<evidence type="ECO:0000256" key="3">
    <source>
        <dbReference type="ARBA" id="ARBA00022448"/>
    </source>
</evidence>
<evidence type="ECO:0000256" key="10">
    <source>
        <dbReference type="RuleBase" id="RU000488"/>
    </source>
</evidence>
<evidence type="ECO:0000256" key="12">
    <source>
        <dbReference type="SAM" id="Phobius"/>
    </source>
</evidence>
<dbReference type="Pfam" id="PF00153">
    <property type="entry name" value="Mito_carr"/>
    <property type="match status" value="3"/>
</dbReference>
<evidence type="ECO:0000256" key="4">
    <source>
        <dbReference type="ARBA" id="ARBA00022692"/>
    </source>
</evidence>
<keyword evidence="6" id="KW-0496">Mitochondrion</keyword>
<comment type="similarity">
    <text evidence="2 10">Belongs to the mitochondrial carrier (TC 2.A.29) family.</text>
</comment>
<name>A0A084AG81_STACB</name>
<accession>A0A084AG81</accession>
<sequence>MTHLPTLDSATPCTDTPIDTRPRIATAETTVDGVSTSTSTQAPKQAMAAATAATPALIALGHAVSGSLGTAISTAAVYPLDLVTTRLKAQRQLPDGHDKYGGVVDAVRAIVAHEGGVAALYRGLGPDVAKSVVDSFLFFGFYNYLRGRSGRKPRVLQELALGALAGACARACTTPVSNVVTRKQVGRQGDNESMAQILRAIKRENGLLGLWSGYSATLVLTLNPSITFFVNRRLAERIIPALKEEDVPVAWIAFLLAASSKAMATAATYPFQTGKTRLQMAAGQAAQDELASDPKRQAAKDKRLLARVSHALNETIFGVLLHIVRTEGFRALYDGLQGELLKSFFSHGITMLTKGLIHRMVIRLWYILLPHLVKQRRILKR</sequence>
<dbReference type="HOGENOM" id="CLU_015166_6_2_1"/>
<keyword evidence="14" id="KW-1185">Reference proteome</keyword>
<feature type="transmembrane region" description="Helical" evidence="12">
    <location>
        <begin position="250"/>
        <end position="271"/>
    </location>
</feature>
<feature type="repeat" description="Solcar" evidence="9">
    <location>
        <begin position="153"/>
        <end position="238"/>
    </location>
</feature>